<dbReference type="Proteomes" id="UP001633002">
    <property type="component" value="Unassembled WGS sequence"/>
</dbReference>
<dbReference type="PANTHER" id="PTHR33116">
    <property type="entry name" value="REVERSE TRANSCRIPTASE ZINC-BINDING DOMAIN-CONTAINING PROTEIN-RELATED-RELATED"/>
    <property type="match status" value="1"/>
</dbReference>
<keyword evidence="3" id="KW-1185">Reference proteome</keyword>
<evidence type="ECO:0008006" key="4">
    <source>
        <dbReference type="Google" id="ProtNLM"/>
    </source>
</evidence>
<evidence type="ECO:0000256" key="1">
    <source>
        <dbReference type="SAM" id="MobiDB-lite"/>
    </source>
</evidence>
<name>A0ABD3GDR8_9MARC</name>
<feature type="compositionally biased region" description="Polar residues" evidence="1">
    <location>
        <begin position="522"/>
        <end position="538"/>
    </location>
</feature>
<comment type="caution">
    <text evidence="2">The sequence shown here is derived from an EMBL/GenBank/DDBJ whole genome shotgun (WGS) entry which is preliminary data.</text>
</comment>
<gene>
    <name evidence="2" type="ORF">R1sor_025964</name>
</gene>
<proteinExistence type="predicted"/>
<dbReference type="EMBL" id="JBJQOH010000008">
    <property type="protein sequence ID" value="KAL3676016.1"/>
    <property type="molecule type" value="Genomic_DNA"/>
</dbReference>
<accession>A0ABD3GDR8</accession>
<dbReference type="AlphaFoldDB" id="A0ABD3GDR8"/>
<reference evidence="2 3" key="1">
    <citation type="submission" date="2024-09" db="EMBL/GenBank/DDBJ databases">
        <title>Chromosome-scale assembly of Riccia sorocarpa.</title>
        <authorList>
            <person name="Paukszto L."/>
        </authorList>
    </citation>
    <scope>NUCLEOTIDE SEQUENCE [LARGE SCALE GENOMIC DNA]</scope>
    <source>
        <strain evidence="2">LP-2024</strain>
        <tissue evidence="2">Aerial parts of the thallus</tissue>
    </source>
</reference>
<feature type="region of interest" description="Disordered" evidence="1">
    <location>
        <begin position="493"/>
        <end position="538"/>
    </location>
</feature>
<protein>
    <recommendedName>
        <fullName evidence="4">Reverse transcriptase domain-containing protein</fullName>
    </recommendedName>
</protein>
<dbReference type="PANTHER" id="PTHR33116:SF78">
    <property type="entry name" value="OS12G0587133 PROTEIN"/>
    <property type="match status" value="1"/>
</dbReference>
<evidence type="ECO:0000313" key="3">
    <source>
        <dbReference type="Proteomes" id="UP001633002"/>
    </source>
</evidence>
<evidence type="ECO:0000313" key="2">
    <source>
        <dbReference type="EMBL" id="KAL3676016.1"/>
    </source>
</evidence>
<sequence length="538" mass="61698">MAMLREAQVEGQVQGLEVGNGRQILEALFADDTGLILKADKENWDNATAVVQRFELISGARLNVAKSLVIPIGFCETPQWLIETGCKIALEGEVFTYLGCPIGVGITEEQVMQFLLDKLTKRLNHWTNKFLSWESRTILAKHILLAMPSYVMMIVGLTADGRKELTRIVRSFIWGSNREGKKKKTLVAWDTFCRSKQEGGMGFTCFELQAKALKMRFITQLMEGQDLDWVEIANAIISWKVADTQYRWPELTWTTPEVLLLGAKMRLENAPILRRMLEGWWEIRRWLNFKGTVNDLSKRTQVEQLMSIGSKWMNFKRKEVTLLNRYLKKLQISTLADWTEEKQRALQLMETSNGEMTVESGNTLCEGPCSEITLVLLELHPTGVENHSTLENIEPAGGLRWITLALQQKHIKLTCLLLFVVNSRQMWKERCEQHFRQRSGNLPAGVIIHECLTVIDEMLKSQPGEKAREEMEENRAYLMLMREKERQDAQVIRANASRLESNNRSSELLPDDEVSLDRELTASRQNLWPTPTSTEPLS</sequence>
<organism evidence="2 3">
    <name type="scientific">Riccia sorocarpa</name>
    <dbReference type="NCBI Taxonomy" id="122646"/>
    <lineage>
        <taxon>Eukaryota</taxon>
        <taxon>Viridiplantae</taxon>
        <taxon>Streptophyta</taxon>
        <taxon>Embryophyta</taxon>
        <taxon>Marchantiophyta</taxon>
        <taxon>Marchantiopsida</taxon>
        <taxon>Marchantiidae</taxon>
        <taxon>Marchantiales</taxon>
        <taxon>Ricciaceae</taxon>
        <taxon>Riccia</taxon>
    </lineage>
</organism>